<evidence type="ECO:0000256" key="1">
    <source>
        <dbReference type="ARBA" id="ARBA00004167"/>
    </source>
</evidence>
<dbReference type="GO" id="GO:0016020">
    <property type="term" value="C:membrane"/>
    <property type="evidence" value="ECO:0007669"/>
    <property type="project" value="UniProtKB-SubCell"/>
</dbReference>
<proteinExistence type="predicted"/>
<evidence type="ECO:0000256" key="4">
    <source>
        <dbReference type="ARBA" id="ARBA00023136"/>
    </source>
</evidence>
<dbReference type="EMBL" id="JAODUO010002135">
    <property type="protein sequence ID" value="KAK2154797.1"/>
    <property type="molecule type" value="Genomic_DNA"/>
</dbReference>
<evidence type="ECO:0000256" key="6">
    <source>
        <dbReference type="SAM" id="Phobius"/>
    </source>
</evidence>
<accession>A0AAD9JKR9</accession>
<evidence type="ECO:0000256" key="2">
    <source>
        <dbReference type="ARBA" id="ARBA00022692"/>
    </source>
</evidence>
<comment type="subcellular location">
    <subcellularLocation>
        <location evidence="1">Membrane</location>
        <topology evidence="1">Single-pass membrane protein</topology>
    </subcellularLocation>
</comment>
<dbReference type="InterPro" id="IPR051694">
    <property type="entry name" value="Immunoregulatory_rcpt-like"/>
</dbReference>
<dbReference type="PANTHER" id="PTHR15549">
    <property type="entry name" value="PAIRED IMMUNOGLOBULIN-LIKE TYPE 2 RECEPTOR"/>
    <property type="match status" value="1"/>
</dbReference>
<keyword evidence="3 6" id="KW-1133">Transmembrane helix</keyword>
<feature type="transmembrane region" description="Helical" evidence="6">
    <location>
        <begin position="48"/>
        <end position="71"/>
    </location>
</feature>
<evidence type="ECO:0000256" key="5">
    <source>
        <dbReference type="SAM" id="MobiDB-lite"/>
    </source>
</evidence>
<keyword evidence="8" id="KW-1185">Reference proteome</keyword>
<sequence>MDQVPVDFLLSTTTTTLTTTTTYGSKTATEEQSGTESHTSIKSATTGLIVGLGVGIAAVLILAGVVVLVIYKRRVRGNNTGTDLLRSPVSRMADHTNIYTTYAGQQPAGVSHPDYVELDTLGMQGNQSQDTGPSGHTATNGQVVTDQNQGDRTGVTPDPGYIELDIQDNQPQDNGYVATNGQVVTEQNQGNRIGVTPDPGYIELDIQDNQPQDNGYVAINGQVVTEQNQP</sequence>
<protein>
    <recommendedName>
        <fullName evidence="9">Mid2 domain-containing protein</fullName>
    </recommendedName>
</protein>
<dbReference type="GO" id="GO:0071944">
    <property type="term" value="C:cell periphery"/>
    <property type="evidence" value="ECO:0007669"/>
    <property type="project" value="UniProtKB-ARBA"/>
</dbReference>
<feature type="compositionally biased region" description="Polar residues" evidence="5">
    <location>
        <begin position="125"/>
        <end position="151"/>
    </location>
</feature>
<dbReference type="AlphaFoldDB" id="A0AAD9JKR9"/>
<reference evidence="7" key="1">
    <citation type="journal article" date="2023" name="Mol. Biol. Evol.">
        <title>Third-Generation Sequencing Reveals the Adaptive Role of the Epigenome in Three Deep-Sea Polychaetes.</title>
        <authorList>
            <person name="Perez M."/>
            <person name="Aroh O."/>
            <person name="Sun Y."/>
            <person name="Lan Y."/>
            <person name="Juniper S.K."/>
            <person name="Young C.R."/>
            <person name="Angers B."/>
            <person name="Qian P.Y."/>
        </authorList>
    </citation>
    <scope>NUCLEOTIDE SEQUENCE</scope>
    <source>
        <strain evidence="7">R07B-5</strain>
    </source>
</reference>
<evidence type="ECO:0000256" key="3">
    <source>
        <dbReference type="ARBA" id="ARBA00022989"/>
    </source>
</evidence>
<evidence type="ECO:0000313" key="8">
    <source>
        <dbReference type="Proteomes" id="UP001209878"/>
    </source>
</evidence>
<comment type="caution">
    <text evidence="7">The sequence shown here is derived from an EMBL/GenBank/DDBJ whole genome shotgun (WGS) entry which is preliminary data.</text>
</comment>
<keyword evidence="4 6" id="KW-0472">Membrane</keyword>
<dbReference type="PANTHER" id="PTHR15549:SF26">
    <property type="entry name" value="AXIAL BUDDING PATTERN PROTEIN 2-RELATED"/>
    <property type="match status" value="1"/>
</dbReference>
<name>A0AAD9JKR9_RIDPI</name>
<dbReference type="Proteomes" id="UP001209878">
    <property type="component" value="Unassembled WGS sequence"/>
</dbReference>
<organism evidence="7 8">
    <name type="scientific">Ridgeia piscesae</name>
    <name type="common">Tubeworm</name>
    <dbReference type="NCBI Taxonomy" id="27915"/>
    <lineage>
        <taxon>Eukaryota</taxon>
        <taxon>Metazoa</taxon>
        <taxon>Spiralia</taxon>
        <taxon>Lophotrochozoa</taxon>
        <taxon>Annelida</taxon>
        <taxon>Polychaeta</taxon>
        <taxon>Sedentaria</taxon>
        <taxon>Canalipalpata</taxon>
        <taxon>Sabellida</taxon>
        <taxon>Siboglinidae</taxon>
        <taxon>Ridgeia</taxon>
    </lineage>
</organism>
<evidence type="ECO:0000313" key="7">
    <source>
        <dbReference type="EMBL" id="KAK2154797.1"/>
    </source>
</evidence>
<keyword evidence="2 6" id="KW-0812">Transmembrane</keyword>
<evidence type="ECO:0008006" key="9">
    <source>
        <dbReference type="Google" id="ProtNLM"/>
    </source>
</evidence>
<gene>
    <name evidence="7" type="ORF">NP493_2135g00009</name>
</gene>
<feature type="region of interest" description="Disordered" evidence="5">
    <location>
        <begin position="125"/>
        <end position="155"/>
    </location>
</feature>